<dbReference type="EMBL" id="CP015588">
    <property type="protein sequence ID" value="APY88192.1"/>
    <property type="molecule type" value="Genomic_DNA"/>
</dbReference>
<keyword evidence="3" id="KW-1185">Reference proteome</keyword>
<evidence type="ECO:0000313" key="2">
    <source>
        <dbReference type="EMBL" id="APY88192.1"/>
    </source>
</evidence>
<name>A0ABN4VKR6_9ACTN</name>
<evidence type="ECO:0008006" key="4">
    <source>
        <dbReference type="Google" id="ProtNLM"/>
    </source>
</evidence>
<dbReference type="InterPro" id="IPR036388">
    <property type="entry name" value="WH-like_DNA-bd_sf"/>
</dbReference>
<dbReference type="InterPro" id="IPR009057">
    <property type="entry name" value="Homeodomain-like_sf"/>
</dbReference>
<organism evidence="2 3">
    <name type="scientific">Streptomyces alfalfae</name>
    <dbReference type="NCBI Taxonomy" id="1642299"/>
    <lineage>
        <taxon>Bacteria</taxon>
        <taxon>Bacillati</taxon>
        <taxon>Actinomycetota</taxon>
        <taxon>Actinomycetes</taxon>
        <taxon>Kitasatosporales</taxon>
        <taxon>Streptomycetaceae</taxon>
        <taxon>Streptomyces</taxon>
    </lineage>
</organism>
<accession>A0ABN4VKR6</accession>
<dbReference type="Gene3D" id="1.10.10.10">
    <property type="entry name" value="Winged helix-like DNA-binding domain superfamily/Winged helix DNA-binding domain"/>
    <property type="match status" value="1"/>
</dbReference>
<dbReference type="Pfam" id="PF13384">
    <property type="entry name" value="HTH_23"/>
    <property type="match status" value="1"/>
</dbReference>
<dbReference type="Proteomes" id="UP000187191">
    <property type="component" value="Chromosome"/>
</dbReference>
<evidence type="ECO:0000256" key="1">
    <source>
        <dbReference type="SAM" id="MobiDB-lite"/>
    </source>
</evidence>
<dbReference type="SUPFAM" id="SSF46689">
    <property type="entry name" value="Homeodomain-like"/>
    <property type="match status" value="1"/>
</dbReference>
<gene>
    <name evidence="2" type="ORF">A7J05_23105</name>
</gene>
<proteinExistence type="predicted"/>
<sequence length="113" mass="12285">MQTSGEGPPNQEGAGVADDEEVERVLDALDAVERIADPEARSRAQVQITAATRERAARWTAERAELANQMKAEGESVRGIAKRLGVKPSTVQDLLRGYKGSGKDRPRVEQEEA</sequence>
<reference evidence="2 3" key="1">
    <citation type="submission" date="2016-05" db="EMBL/GenBank/DDBJ databases">
        <authorList>
            <person name="Gu J."/>
        </authorList>
    </citation>
    <scope>NUCLEOTIDE SEQUENCE [LARGE SCALE GENOMIC DNA]</scope>
    <source>
        <strain evidence="2 3">ACCC40021</strain>
    </source>
</reference>
<protein>
    <recommendedName>
        <fullName evidence="4">Helix-turn-helix domain-containing protein</fullName>
    </recommendedName>
</protein>
<evidence type="ECO:0000313" key="3">
    <source>
        <dbReference type="Proteomes" id="UP000187191"/>
    </source>
</evidence>
<feature type="region of interest" description="Disordered" evidence="1">
    <location>
        <begin position="1"/>
        <end position="20"/>
    </location>
</feature>